<comment type="similarity">
    <text evidence="1">Belongs to the DP1 family.</text>
</comment>
<evidence type="ECO:0000256" key="2">
    <source>
        <dbReference type="SAM" id="Phobius"/>
    </source>
</evidence>
<reference evidence="3 4" key="1">
    <citation type="journal article" date="2012" name="BMC Genomics">
        <title>Comparative genomic analysis and phylogenetic position of Theileria equi.</title>
        <authorList>
            <person name="Kappmeyer L.S."/>
            <person name="Thiagarajan M."/>
            <person name="Herndon D.R."/>
            <person name="Ramsay J.D."/>
            <person name="Caler E."/>
            <person name="Djikeng A."/>
            <person name="Gillespie J.J."/>
            <person name="Lau A.O."/>
            <person name="Roalson E.H."/>
            <person name="Silva J.C."/>
            <person name="Silva M.G."/>
            <person name="Suarez C.E."/>
            <person name="Ueti M.W."/>
            <person name="Nene V.M."/>
            <person name="Mealey R.H."/>
            <person name="Knowles D.P."/>
            <person name="Brayton K.A."/>
        </authorList>
    </citation>
    <scope>NUCLEOTIDE SEQUENCE [LARGE SCALE GENOMIC DNA]</scope>
    <source>
        <strain evidence="3 4">WA</strain>
    </source>
</reference>
<dbReference type="Proteomes" id="UP000031512">
    <property type="component" value="Chromosome 1"/>
</dbReference>
<dbReference type="EMBL" id="CP001669">
    <property type="protein sequence ID" value="AFZ78950.1"/>
    <property type="molecule type" value="Genomic_DNA"/>
</dbReference>
<dbReference type="GeneID" id="15806847"/>
<proteinExistence type="inferred from homology"/>
<name>L0ATT4_THEEQ</name>
<sequence>MGNPELETNDCGKLLFARQLTRRVSFKGPDWGKIIGFFDKQAQGLGFLEVLAKRLNMSPGAVLLVIFFLVLVLFITRAGGSIICDTVGFLYPAYKSYKALKLIERLKTNPEDHSFAEGSGLSGQEYVNAQLTYWTKYWIVFSLGFIFNYLAGIFLSWLPFYYILKLLFIVTLLHHKFQGAEAIYRYVISPILQQYEDKIDAAVELIESAANNVLSRYSIDALSERIKDFSKRE</sequence>
<dbReference type="AlphaFoldDB" id="L0ATT4"/>
<feature type="transmembrane region" description="Helical" evidence="2">
    <location>
        <begin position="61"/>
        <end position="83"/>
    </location>
</feature>
<gene>
    <name evidence="3" type="ORF">BEWA_017910</name>
</gene>
<feature type="transmembrane region" description="Helical" evidence="2">
    <location>
        <begin position="137"/>
        <end position="164"/>
    </location>
</feature>
<dbReference type="STRING" id="1537102.L0ATT4"/>
<dbReference type="GO" id="GO:0016020">
    <property type="term" value="C:membrane"/>
    <property type="evidence" value="ECO:0007669"/>
    <property type="project" value="UniProtKB-SubCell"/>
</dbReference>
<evidence type="ECO:0000313" key="4">
    <source>
        <dbReference type="Proteomes" id="UP000031512"/>
    </source>
</evidence>
<dbReference type="KEGG" id="beq:BEWA_017910"/>
<keyword evidence="4" id="KW-1185">Reference proteome</keyword>
<dbReference type="OrthoDB" id="10009287at2759"/>
<accession>L0ATT4</accession>
<dbReference type="VEuPathDB" id="PiroplasmaDB:BEWA_017910"/>
<organism evidence="3 4">
    <name type="scientific">Theileria equi strain WA</name>
    <dbReference type="NCBI Taxonomy" id="1537102"/>
    <lineage>
        <taxon>Eukaryota</taxon>
        <taxon>Sar</taxon>
        <taxon>Alveolata</taxon>
        <taxon>Apicomplexa</taxon>
        <taxon>Aconoidasida</taxon>
        <taxon>Piroplasmida</taxon>
        <taxon>Theileriidae</taxon>
        <taxon>Theileria</taxon>
    </lineage>
</organism>
<keyword evidence="2" id="KW-0472">Membrane</keyword>
<keyword evidence="2" id="KW-1133">Transmembrane helix</keyword>
<evidence type="ECO:0000256" key="1">
    <source>
        <dbReference type="RuleBase" id="RU362006"/>
    </source>
</evidence>
<evidence type="ECO:0000313" key="3">
    <source>
        <dbReference type="EMBL" id="AFZ78950.1"/>
    </source>
</evidence>
<dbReference type="PANTHER" id="PTHR12300">
    <property type="entry name" value="HVA22-LIKE PROTEINS"/>
    <property type="match status" value="1"/>
</dbReference>
<dbReference type="RefSeq" id="XP_004828616.1">
    <property type="nucleotide sequence ID" value="XM_004828559.1"/>
</dbReference>
<keyword evidence="2" id="KW-0812">Transmembrane</keyword>
<protein>
    <submittedName>
        <fullName evidence="3">Uncharacterized protein</fullName>
    </submittedName>
</protein>
<dbReference type="eggNOG" id="KOG1726">
    <property type="taxonomic scope" value="Eukaryota"/>
</dbReference>
<comment type="subcellular location">
    <subcellularLocation>
        <location evidence="1">Membrane</location>
        <topology evidence="1">Multi-pass membrane protein</topology>
    </subcellularLocation>
</comment>
<dbReference type="InterPro" id="IPR004345">
    <property type="entry name" value="TB2_DP1_HVA22"/>
</dbReference>
<dbReference type="Pfam" id="PF03134">
    <property type="entry name" value="TB2_DP1_HVA22"/>
    <property type="match status" value="1"/>
</dbReference>